<gene>
    <name evidence="2" type="ORF">FHL15_006852</name>
</gene>
<evidence type="ECO:0008006" key="4">
    <source>
        <dbReference type="Google" id="ProtNLM"/>
    </source>
</evidence>
<keyword evidence="3" id="KW-1185">Reference proteome</keyword>
<keyword evidence="1" id="KW-0732">Signal</keyword>
<evidence type="ECO:0000256" key="1">
    <source>
        <dbReference type="SAM" id="SignalP"/>
    </source>
</evidence>
<dbReference type="EMBL" id="VFLP01000038">
    <property type="protein sequence ID" value="TRX92237.1"/>
    <property type="molecule type" value="Genomic_DNA"/>
</dbReference>
<evidence type="ECO:0000313" key="2">
    <source>
        <dbReference type="EMBL" id="TRX92237.1"/>
    </source>
</evidence>
<feature type="chain" id="PRO_5021930520" description="Killer toxin Kp4 domain-containing protein" evidence="1">
    <location>
        <begin position="21"/>
        <end position="125"/>
    </location>
</feature>
<organism evidence="2 3">
    <name type="scientific">Xylaria flabelliformis</name>
    <dbReference type="NCBI Taxonomy" id="2512241"/>
    <lineage>
        <taxon>Eukaryota</taxon>
        <taxon>Fungi</taxon>
        <taxon>Dikarya</taxon>
        <taxon>Ascomycota</taxon>
        <taxon>Pezizomycotina</taxon>
        <taxon>Sordariomycetes</taxon>
        <taxon>Xylariomycetidae</taxon>
        <taxon>Xylariales</taxon>
        <taxon>Xylariaceae</taxon>
        <taxon>Xylaria</taxon>
    </lineage>
</organism>
<dbReference type="OrthoDB" id="4186099at2759"/>
<proteinExistence type="predicted"/>
<name>A0A553HWC7_9PEZI</name>
<dbReference type="AlphaFoldDB" id="A0A553HWC7"/>
<feature type="signal peptide" evidence="1">
    <location>
        <begin position="1"/>
        <end position="20"/>
    </location>
</feature>
<sequence>MVQITTFALTLLASAGIVAAKSCKSGGIYCGSALLDRGDYINKIITNLQASNEPTDDLHTKQSLWTCLEHGDISFKSYCTLGCVGGDSKDDYCNGSPEQVAQDAEDAAELAAEKFRARRGSTFTA</sequence>
<dbReference type="STRING" id="2512241.A0A553HWC7"/>
<protein>
    <recommendedName>
        <fullName evidence="4">Killer toxin Kp4 domain-containing protein</fullName>
    </recommendedName>
</protein>
<accession>A0A553HWC7</accession>
<comment type="caution">
    <text evidence="2">The sequence shown here is derived from an EMBL/GenBank/DDBJ whole genome shotgun (WGS) entry which is preliminary data.</text>
</comment>
<evidence type="ECO:0000313" key="3">
    <source>
        <dbReference type="Proteomes" id="UP000319160"/>
    </source>
</evidence>
<dbReference type="Proteomes" id="UP000319160">
    <property type="component" value="Unassembled WGS sequence"/>
</dbReference>
<reference evidence="3" key="1">
    <citation type="submission" date="2019-06" db="EMBL/GenBank/DDBJ databases">
        <title>Draft genome sequence of the griseofulvin-producing fungus Xylaria cubensis strain G536.</title>
        <authorList>
            <person name="Mead M.E."/>
            <person name="Raja H.A."/>
            <person name="Steenwyk J.L."/>
            <person name="Knowles S.L."/>
            <person name="Oberlies N.H."/>
            <person name="Rokas A."/>
        </authorList>
    </citation>
    <scope>NUCLEOTIDE SEQUENCE [LARGE SCALE GENOMIC DNA]</scope>
    <source>
        <strain evidence="3">G536</strain>
    </source>
</reference>